<feature type="domain" description="EGF-like" evidence="4">
    <location>
        <begin position="27"/>
        <end position="65"/>
    </location>
</feature>
<dbReference type="EMBL" id="CAJNON010000013">
    <property type="protein sequence ID" value="CAF0774890.1"/>
    <property type="molecule type" value="Genomic_DNA"/>
</dbReference>
<sequence>MMIIIQSILLVLSLVQIHAADECGAPNIAFCDFVQCENGRCVEDKTSSECFKCECSAGYTGKLCETSIDLANLGNPGCNVPNPRKLMNAYVHVLDPQIVIQQNVNQKGLVMMEGKLTKPFTDDHVKLSVKYQDDQGNWITGWCKTLYSYNQYNENVRAAFELPASALSSYNVKIELSSDTDLTSFNSIVWDKTISHYKFGDYTAANCDLDENEYTILLTPKKEETLITDANGLVTGVKDRVTSAHSWNRLNIGYSLDNKKDDIIFSLTKPAVLFTDASGAKSIKMVNQGAISDTLGSTPEFIYDVGPGHPIPYLYSYEDPVYIFAGKFSVNGFFIKFSQWPGEPNGPGYHNFKNPNSLQSRYFNLYNTINEKLSDFISDQEPVVFVSSMTTGFRVYKSDGTFINLTGSSNYGSLFFGYGNLGSSRRGPGSENLIISNTPEMTLYGMGALRNDFVNFVPGYPSIRSMEDIEKEISKFIKYTGIFGSSAAYVDTLECASGCFAANPSALSDYDVVDWTKAPNSYIFTGKDKNGNDVDGLYIPVKKAYEMWSKGGEFMKDDNGNYTPIPLGTAKAGLYWEDEPGLIKSVALQGTGENAKIQVLVNKLKEGNAVASYKVNDKVYWTWHVWVTDDPTINGSTYHLGFEKDKNGLPVTDWKWMDRNLGATSANFLGNDWHKSQGLQYQWGRKDPFPALTRKDGTMYEISGEVGNIRNIGAVYSKGSTSVLPVKYRGNLYPQDNTGFDTPNGNIRYSVQNPIHMIIPPLYIKKYNETVNNNGEDMFVQNSGKTWYLQRYTTWFSKQKYRNEFNTDASKNVAWDLWGDTRGGKISDLNNIALAEESKRYAMKSPYDPCPCNWRIPSYYDNIGSHTNDNNASPWGRIGGANDVDTFTSYPATSSTRFPGIKIYPGLGYDFTGVPGRNLGLIPINGNYEYYPNYVTINTVTSSGLLTPKILYQDGSSDGGLSSSTFSVGASGGGPWYGPRGLAYISDPGNVKETANNFGWYTMNSLSHDGNTHETAGIRCVKDPNNAYMAADFETEFIRTPNEEYPLATLKNWAEDPNSYVEYTNSAVTTASPADKDRVIDIPLRKAYAMYKLHLSTTEEYPQGNIKSSSVVWTTNTGLIQNMEIIDGTKETAKLRITLNENQFGNAVVAFHIGNSGQWANGKMEDPIIWSWHIWAPETVVESFDYETETAANGGIVNVANSAFVNPVKSIGVPLKTTFMDRDLGALMIFPKEAAGGSASYLYSYVPQFSKSGGLHFQWGRKDPLPVFFNAGGNYYFRTAVSSQESMYSNLNRYTIRMQNGPISNGVIPYSEAIDNTNYMVNYSKEFSTDYSSVVSSTDSKKDKIKKVLMYSVNNPLYFLHQNPSTETNQFKKVRDWISDENGQFTDRWGHATEKSPFDPCPEGWRIPDTFSASMHGTEPKLGNFYSYWPFSHGNNPWYYNGYQASGAGQYGLSPSSVYHVRRDAYSPANKFYPGSRSAISNYPATRFGFVFNDDRYKIGSYPNNGIRGFDGGKDLTMVIADGPHRLRFHMSGVWTASPTDAYSGTAIGLHFNIESSAEFNMQTGYPYYPQAAMSCRCAKIKYDGNGNEIGRYEPTAIEVPKNATTKADFLVPFVQQVEFMAKHPVLCMFYADGLFLGICKSEQAAETMMNSTDNNSPIVGLRMNSIKVDYRAVAATPSSSRPIKVHTCAVRVDIYNKNTNKFQYRTFDSSILPIDIKKFVTTAYTENASHIRVLSNLGNNNDDRKYRSFTDFDKYYDDFLHDIYKTNEKYKPLTNLILNVENEDNDDSNSNGNDNQHTELANMLSENPESVPPNLTSPLNDECTSNTISNHNTISYAQTGFNRSPLHSIHSPPQTLDNQELIRYALSHPDLVTELLRQIDIQQRELSMPYQNQQAFPIQSHYQQQQQQQPVNQQFHQQLISPIYHNQQNNENQYQQSLTSSNYNNQWIPQQDLTRAQMVSLPQDILNQTTFQASAISSDQDLLQFDDWLPPN</sequence>
<feature type="disulfide bond" evidence="1">
    <location>
        <begin position="36"/>
        <end position="53"/>
    </location>
</feature>
<name>A0A813R0V2_9BILA</name>
<gene>
    <name evidence="5" type="ORF">VCS650_LOCUS2587</name>
</gene>
<dbReference type="CDD" id="cd00054">
    <property type="entry name" value="EGF_CA"/>
    <property type="match status" value="1"/>
</dbReference>
<protein>
    <recommendedName>
        <fullName evidence="4">EGF-like domain-containing protein</fullName>
    </recommendedName>
</protein>
<proteinExistence type="predicted"/>
<dbReference type="PROSITE" id="PS00022">
    <property type="entry name" value="EGF_1"/>
    <property type="match status" value="1"/>
</dbReference>
<keyword evidence="3" id="KW-0732">Signal</keyword>
<evidence type="ECO:0000313" key="6">
    <source>
        <dbReference type="Proteomes" id="UP000663891"/>
    </source>
</evidence>
<evidence type="ECO:0000313" key="5">
    <source>
        <dbReference type="EMBL" id="CAF0774890.1"/>
    </source>
</evidence>
<keyword evidence="1" id="KW-0245">EGF-like domain</keyword>
<dbReference type="Gene3D" id="2.10.25.10">
    <property type="entry name" value="Laminin"/>
    <property type="match status" value="1"/>
</dbReference>
<evidence type="ECO:0000259" key="4">
    <source>
        <dbReference type="PROSITE" id="PS50026"/>
    </source>
</evidence>
<evidence type="ECO:0000256" key="1">
    <source>
        <dbReference type="PROSITE-ProRule" id="PRU00076"/>
    </source>
</evidence>
<dbReference type="PROSITE" id="PS50026">
    <property type="entry name" value="EGF_3"/>
    <property type="match status" value="1"/>
</dbReference>
<dbReference type="OrthoDB" id="10025494at2759"/>
<dbReference type="PROSITE" id="PS01186">
    <property type="entry name" value="EGF_2"/>
    <property type="match status" value="1"/>
</dbReference>
<accession>A0A813R0V2</accession>
<feature type="signal peptide" evidence="3">
    <location>
        <begin position="1"/>
        <end position="19"/>
    </location>
</feature>
<evidence type="ECO:0000256" key="3">
    <source>
        <dbReference type="SAM" id="SignalP"/>
    </source>
</evidence>
<dbReference type="Proteomes" id="UP000663891">
    <property type="component" value="Unassembled WGS sequence"/>
</dbReference>
<feature type="region of interest" description="Disordered" evidence="2">
    <location>
        <begin position="1806"/>
        <end position="1828"/>
    </location>
</feature>
<evidence type="ECO:0000256" key="2">
    <source>
        <dbReference type="SAM" id="MobiDB-lite"/>
    </source>
</evidence>
<comment type="caution">
    <text evidence="5">The sequence shown here is derived from an EMBL/GenBank/DDBJ whole genome shotgun (WGS) entry which is preliminary data.</text>
</comment>
<keyword evidence="1" id="KW-1015">Disulfide bond</keyword>
<reference evidence="5" key="1">
    <citation type="submission" date="2021-02" db="EMBL/GenBank/DDBJ databases">
        <authorList>
            <person name="Nowell W R."/>
        </authorList>
    </citation>
    <scope>NUCLEOTIDE SEQUENCE</scope>
</reference>
<dbReference type="InterPro" id="IPR000742">
    <property type="entry name" value="EGF"/>
</dbReference>
<feature type="disulfide bond" evidence="1">
    <location>
        <begin position="31"/>
        <end position="41"/>
    </location>
</feature>
<feature type="chain" id="PRO_5032269328" description="EGF-like domain-containing protein" evidence="3">
    <location>
        <begin position="20"/>
        <end position="1993"/>
    </location>
</feature>
<organism evidence="5 6">
    <name type="scientific">Adineta steineri</name>
    <dbReference type="NCBI Taxonomy" id="433720"/>
    <lineage>
        <taxon>Eukaryota</taxon>
        <taxon>Metazoa</taxon>
        <taxon>Spiralia</taxon>
        <taxon>Gnathifera</taxon>
        <taxon>Rotifera</taxon>
        <taxon>Eurotatoria</taxon>
        <taxon>Bdelloidea</taxon>
        <taxon>Adinetida</taxon>
        <taxon>Adinetidae</taxon>
        <taxon>Adineta</taxon>
    </lineage>
</organism>
<feature type="disulfide bond" evidence="1">
    <location>
        <begin position="55"/>
        <end position="64"/>
    </location>
</feature>